<dbReference type="EMBL" id="JACHGX010000012">
    <property type="protein sequence ID" value="MBB6090933.1"/>
    <property type="molecule type" value="Genomic_DNA"/>
</dbReference>
<comment type="caution">
    <text evidence="1">The sequence shown here is derived from an EMBL/GenBank/DDBJ whole genome shotgun (WGS) entry which is preliminary data.</text>
</comment>
<evidence type="ECO:0000313" key="2">
    <source>
        <dbReference type="Proteomes" id="UP000642919"/>
    </source>
</evidence>
<gene>
    <name evidence="1" type="ORF">HNR49_002319</name>
</gene>
<proteinExistence type="predicted"/>
<protein>
    <submittedName>
        <fullName evidence="1">Uncharacterized protein</fullName>
    </submittedName>
</protein>
<dbReference type="AlphaFoldDB" id="A0A841HE24"/>
<accession>A0A841HE24</accession>
<sequence>MRIDEFSRGMLNPCVSIVHLEVYLSELWMGVVLMPADQQ</sequence>
<dbReference type="Proteomes" id="UP000642919">
    <property type="component" value="Unassembled WGS sequence"/>
</dbReference>
<reference evidence="1" key="1">
    <citation type="submission" date="2020-08" db="EMBL/GenBank/DDBJ databases">
        <title>Genomic Encyclopedia of Type Strains, Phase IV (KMG-IV): sequencing the most valuable type-strain genomes for metagenomic binning, comparative biology and taxonomic classification.</title>
        <authorList>
            <person name="Goeker M."/>
        </authorList>
    </citation>
    <scope>NUCLEOTIDE SEQUENCE</scope>
    <source>
        <strain evidence="1">DSM 669</strain>
    </source>
</reference>
<organism evidence="1 2">
    <name type="scientific">Halobacterium salinarum</name>
    <name type="common">Halobacterium halobium</name>
    <dbReference type="NCBI Taxonomy" id="2242"/>
    <lineage>
        <taxon>Archaea</taxon>
        <taxon>Methanobacteriati</taxon>
        <taxon>Methanobacteriota</taxon>
        <taxon>Stenosarchaea group</taxon>
        <taxon>Halobacteria</taxon>
        <taxon>Halobacteriales</taxon>
        <taxon>Halobacteriaceae</taxon>
        <taxon>Halobacterium</taxon>
    </lineage>
</organism>
<name>A0A841HE24_HALSI</name>
<evidence type="ECO:0000313" key="1">
    <source>
        <dbReference type="EMBL" id="MBB6090933.1"/>
    </source>
</evidence>